<dbReference type="OrthoDB" id="1939300at2759"/>
<keyword evidence="4" id="KW-1185">Reference proteome</keyword>
<organism evidence="3 4">
    <name type="scientific">Carnegiea gigantea</name>
    <dbReference type="NCBI Taxonomy" id="171969"/>
    <lineage>
        <taxon>Eukaryota</taxon>
        <taxon>Viridiplantae</taxon>
        <taxon>Streptophyta</taxon>
        <taxon>Embryophyta</taxon>
        <taxon>Tracheophyta</taxon>
        <taxon>Spermatophyta</taxon>
        <taxon>Magnoliopsida</taxon>
        <taxon>eudicotyledons</taxon>
        <taxon>Gunneridae</taxon>
        <taxon>Pentapetalae</taxon>
        <taxon>Caryophyllales</taxon>
        <taxon>Cactineae</taxon>
        <taxon>Cactaceae</taxon>
        <taxon>Cactoideae</taxon>
        <taxon>Echinocereeae</taxon>
        <taxon>Carnegiea</taxon>
    </lineage>
</organism>
<feature type="compositionally biased region" description="Polar residues" evidence="1">
    <location>
        <begin position="12"/>
        <end position="21"/>
    </location>
</feature>
<evidence type="ECO:0000256" key="1">
    <source>
        <dbReference type="SAM" id="MobiDB-lite"/>
    </source>
</evidence>
<protein>
    <recommendedName>
        <fullName evidence="2">DUF4283 domain-containing protein</fullName>
    </recommendedName>
</protein>
<name>A0A9Q1KS32_9CARY</name>
<feature type="domain" description="DUF4283" evidence="2">
    <location>
        <begin position="107"/>
        <end position="188"/>
    </location>
</feature>
<gene>
    <name evidence="3" type="ORF">Cgig2_015164</name>
</gene>
<evidence type="ECO:0000313" key="4">
    <source>
        <dbReference type="Proteomes" id="UP001153076"/>
    </source>
</evidence>
<dbReference type="InterPro" id="IPR025558">
    <property type="entry name" value="DUF4283"/>
</dbReference>
<feature type="region of interest" description="Disordered" evidence="1">
    <location>
        <begin position="1"/>
        <end position="23"/>
    </location>
</feature>
<dbReference type="EMBL" id="JAKOGI010000035">
    <property type="protein sequence ID" value="KAJ8447801.1"/>
    <property type="molecule type" value="Genomic_DNA"/>
</dbReference>
<evidence type="ECO:0000313" key="3">
    <source>
        <dbReference type="EMBL" id="KAJ8447801.1"/>
    </source>
</evidence>
<sequence length="273" mass="30969">MAKGGKQGRPRQIQTPLTTPTVRADVEANFSNVQQESSPTVESSETLVAQKDAEVSVVPSPESQVRSTYASLVNPEEGTELNFVPATLINGTKCAKLCKEDVHEEIEYWKNTIICSVLGANPPFAVIQGFIQRIWSHCAIDKILQVRKGVFLVRFENQEDKLMVEKRGIYFFDNKSFLLKSWNPELDLHTDSIKSLPIWIRLLHTLHIFHKTAGLKVNKHKSQMVLGGYHMIFICNAHRPQICKQVTSPYGIWGSPLQQGDFQNWIALSWLRK</sequence>
<dbReference type="Pfam" id="PF14111">
    <property type="entry name" value="DUF4283"/>
    <property type="match status" value="1"/>
</dbReference>
<dbReference type="PANTHER" id="PTHR33233">
    <property type="entry name" value="ENDONUCLEASE/EXONUCLEASE/PHOSPHATASE"/>
    <property type="match status" value="1"/>
</dbReference>
<dbReference type="AlphaFoldDB" id="A0A9Q1KS32"/>
<evidence type="ECO:0000259" key="2">
    <source>
        <dbReference type="Pfam" id="PF14111"/>
    </source>
</evidence>
<proteinExistence type="predicted"/>
<accession>A0A9Q1KS32</accession>
<dbReference type="Proteomes" id="UP001153076">
    <property type="component" value="Unassembled WGS sequence"/>
</dbReference>
<reference evidence="3" key="1">
    <citation type="submission" date="2022-04" db="EMBL/GenBank/DDBJ databases">
        <title>Carnegiea gigantea Genome sequencing and assembly v2.</title>
        <authorList>
            <person name="Copetti D."/>
            <person name="Sanderson M.J."/>
            <person name="Burquez A."/>
            <person name="Wojciechowski M.F."/>
        </authorList>
    </citation>
    <scope>NUCLEOTIDE SEQUENCE</scope>
    <source>
        <strain evidence="3">SGP5-SGP5p</strain>
        <tissue evidence="3">Aerial part</tissue>
    </source>
</reference>
<comment type="caution">
    <text evidence="3">The sequence shown here is derived from an EMBL/GenBank/DDBJ whole genome shotgun (WGS) entry which is preliminary data.</text>
</comment>
<dbReference type="PANTHER" id="PTHR33233:SF17">
    <property type="entry name" value="DUF4283 DOMAIN-CONTAINING PROTEIN"/>
    <property type="match status" value="1"/>
</dbReference>